<accession>A0A4R5C9P1</accession>
<dbReference type="Pfam" id="PF02518">
    <property type="entry name" value="HATPase_c"/>
    <property type="match status" value="1"/>
</dbReference>
<dbReference type="EMBL" id="SMFK01000023">
    <property type="protein sequence ID" value="TDD93732.1"/>
    <property type="molecule type" value="Genomic_DNA"/>
</dbReference>
<dbReference type="Proteomes" id="UP000295479">
    <property type="component" value="Unassembled WGS sequence"/>
</dbReference>
<dbReference type="AlphaFoldDB" id="A0A4R5C9P1"/>
<evidence type="ECO:0000256" key="2">
    <source>
        <dbReference type="ARBA" id="ARBA00012438"/>
    </source>
</evidence>
<evidence type="ECO:0000256" key="7">
    <source>
        <dbReference type="SAM" id="Phobius"/>
    </source>
</evidence>
<dbReference type="SUPFAM" id="SSF48452">
    <property type="entry name" value="TPR-like"/>
    <property type="match status" value="2"/>
</dbReference>
<dbReference type="PROSITE" id="PS50005">
    <property type="entry name" value="TPR"/>
    <property type="match status" value="1"/>
</dbReference>
<keyword evidence="10" id="KW-1185">Reference proteome</keyword>
<keyword evidence="3" id="KW-0808">Transferase</keyword>
<evidence type="ECO:0000313" key="10">
    <source>
        <dbReference type="Proteomes" id="UP000295479"/>
    </source>
</evidence>
<proteinExistence type="predicted"/>
<evidence type="ECO:0000256" key="5">
    <source>
        <dbReference type="ARBA" id="ARBA00023012"/>
    </source>
</evidence>
<keyword evidence="7" id="KW-0472">Membrane</keyword>
<dbReference type="InterPro" id="IPR050736">
    <property type="entry name" value="Sensor_HK_Regulatory"/>
</dbReference>
<dbReference type="InterPro" id="IPR005467">
    <property type="entry name" value="His_kinase_dom"/>
</dbReference>
<dbReference type="EC" id="2.7.13.3" evidence="2"/>
<name>A0A4R5C9P1_9FLAO</name>
<dbReference type="PANTHER" id="PTHR43711:SF26">
    <property type="entry name" value="SENSOR HISTIDINE KINASE RCSC"/>
    <property type="match status" value="1"/>
</dbReference>
<protein>
    <recommendedName>
        <fullName evidence="2">histidine kinase</fullName>
        <ecNumber evidence="2">2.7.13.3</ecNumber>
    </recommendedName>
</protein>
<keyword evidence="5" id="KW-0902">Two-component regulatory system</keyword>
<dbReference type="GO" id="GO:0000155">
    <property type="term" value="F:phosphorelay sensor kinase activity"/>
    <property type="evidence" value="ECO:0007669"/>
    <property type="project" value="InterPro"/>
</dbReference>
<dbReference type="InterPro" id="IPR004358">
    <property type="entry name" value="Sig_transdc_His_kin-like_C"/>
</dbReference>
<keyword evidence="4 9" id="KW-0418">Kinase</keyword>
<evidence type="ECO:0000256" key="3">
    <source>
        <dbReference type="ARBA" id="ARBA00022679"/>
    </source>
</evidence>
<dbReference type="PROSITE" id="PS50109">
    <property type="entry name" value="HIS_KIN"/>
    <property type="match status" value="1"/>
</dbReference>
<dbReference type="RefSeq" id="WP_132009741.1">
    <property type="nucleotide sequence ID" value="NZ_SMFK01000023.1"/>
</dbReference>
<keyword evidence="6" id="KW-0802">TPR repeat</keyword>
<dbReference type="PANTHER" id="PTHR43711">
    <property type="entry name" value="TWO-COMPONENT HISTIDINE KINASE"/>
    <property type="match status" value="1"/>
</dbReference>
<dbReference type="SMART" id="SM00028">
    <property type="entry name" value="TPR"/>
    <property type="match status" value="2"/>
</dbReference>
<dbReference type="InterPro" id="IPR036097">
    <property type="entry name" value="HisK_dim/P_sf"/>
</dbReference>
<sequence length="577" mass="67103">MQIVKNKIFLLFIALIFPFLIYPQNTFFDELKADKTLKSIAYKTEINFNKAYSHLINKKWDSALVYSNIQLRSSNKKEITDYCHFFNGYSLNEKKSFQNSKTEFNKISKNFKLYPVVILKLGDIAFELKQFKKAIQLYKKAESLSISGKKYFKTSILYNKIGNCYLNLKHYNKTQVYYFKSLKLLEKEKDTLTLLNLYKDFTSLYKQQFKYADTLLYFEKAHGFSKKISGFDTKMEASQTIAKEEEKRGNYIQAIAYIKESEQWKDSSNKQKIAWSIADFENKNKIDFKQNQINLHKAENKLINKSEYEYSYITAALFFILIGGAFAYYKHLKSTNLILHQKNKLDEINTTKDQLLTIVSHDLRASVNALKTSNTKLIDSLETKNYNKLDQLLHQNSIIANGAYNLLDNILHWVLLQTKELYFHKDSVHLYSIVQQIEYNYIPLLTEKQIIYKNSVSKNCFVLVDIDSLKIVLRNLFDNAIKFSDKNSKISIYTQETNSDFCKLIIEDTGIGIDQNTIDELLKESKLVSKTRNSEIKGTGLGIQLCKQMIKKNNGTLDIKSKLNTGTKIIISIPKVV</sequence>
<evidence type="ECO:0000256" key="1">
    <source>
        <dbReference type="ARBA" id="ARBA00000085"/>
    </source>
</evidence>
<dbReference type="Gene3D" id="3.30.565.10">
    <property type="entry name" value="Histidine kinase-like ATPase, C-terminal domain"/>
    <property type="match status" value="1"/>
</dbReference>
<dbReference type="OrthoDB" id="9781208at2"/>
<dbReference type="InterPro" id="IPR019734">
    <property type="entry name" value="TPR_rpt"/>
</dbReference>
<dbReference type="PRINTS" id="PR00344">
    <property type="entry name" value="BCTRLSENSOR"/>
</dbReference>
<dbReference type="SUPFAM" id="SSF55874">
    <property type="entry name" value="ATPase domain of HSP90 chaperone/DNA topoisomerase II/histidine kinase"/>
    <property type="match status" value="1"/>
</dbReference>
<evidence type="ECO:0000313" key="9">
    <source>
        <dbReference type="EMBL" id="TDD93732.1"/>
    </source>
</evidence>
<dbReference type="InterPro" id="IPR011990">
    <property type="entry name" value="TPR-like_helical_dom_sf"/>
</dbReference>
<keyword evidence="7" id="KW-0812">Transmembrane</keyword>
<dbReference type="InterPro" id="IPR003594">
    <property type="entry name" value="HATPase_dom"/>
</dbReference>
<feature type="domain" description="Histidine kinase" evidence="8">
    <location>
        <begin position="358"/>
        <end position="577"/>
    </location>
</feature>
<gene>
    <name evidence="9" type="ORF">E0F76_18435</name>
</gene>
<evidence type="ECO:0000256" key="6">
    <source>
        <dbReference type="PROSITE-ProRule" id="PRU00339"/>
    </source>
</evidence>
<dbReference type="SMART" id="SM00387">
    <property type="entry name" value="HATPase_c"/>
    <property type="match status" value="1"/>
</dbReference>
<evidence type="ECO:0000259" key="8">
    <source>
        <dbReference type="PROSITE" id="PS50109"/>
    </source>
</evidence>
<dbReference type="Gene3D" id="1.25.40.10">
    <property type="entry name" value="Tetratricopeptide repeat domain"/>
    <property type="match status" value="2"/>
</dbReference>
<evidence type="ECO:0000256" key="4">
    <source>
        <dbReference type="ARBA" id="ARBA00022777"/>
    </source>
</evidence>
<dbReference type="InterPro" id="IPR036890">
    <property type="entry name" value="HATPase_C_sf"/>
</dbReference>
<organism evidence="9 10">
    <name type="scientific">Flavobacterium cellulosilyticum</name>
    <dbReference type="NCBI Taxonomy" id="2541731"/>
    <lineage>
        <taxon>Bacteria</taxon>
        <taxon>Pseudomonadati</taxon>
        <taxon>Bacteroidota</taxon>
        <taxon>Flavobacteriia</taxon>
        <taxon>Flavobacteriales</taxon>
        <taxon>Flavobacteriaceae</taxon>
        <taxon>Flavobacterium</taxon>
    </lineage>
</organism>
<dbReference type="SUPFAM" id="SSF47384">
    <property type="entry name" value="Homodimeric domain of signal transducing histidine kinase"/>
    <property type="match status" value="1"/>
</dbReference>
<comment type="catalytic activity">
    <reaction evidence="1">
        <text>ATP + protein L-histidine = ADP + protein N-phospho-L-histidine.</text>
        <dbReference type="EC" id="2.7.13.3"/>
    </reaction>
</comment>
<feature type="transmembrane region" description="Helical" evidence="7">
    <location>
        <begin position="310"/>
        <end position="329"/>
    </location>
</feature>
<feature type="repeat" description="TPR" evidence="6">
    <location>
        <begin position="115"/>
        <end position="148"/>
    </location>
</feature>
<keyword evidence="7" id="KW-1133">Transmembrane helix</keyword>
<comment type="caution">
    <text evidence="9">The sequence shown here is derived from an EMBL/GenBank/DDBJ whole genome shotgun (WGS) entry which is preliminary data.</text>
</comment>
<reference evidence="9 10" key="1">
    <citation type="submission" date="2019-03" db="EMBL/GenBank/DDBJ databases">
        <title>Flavobacterium AR-3-4 sp. nov. isolated from arctic soil.</title>
        <authorList>
            <person name="Chaudhary D.K."/>
        </authorList>
    </citation>
    <scope>NUCLEOTIDE SEQUENCE [LARGE SCALE GENOMIC DNA]</scope>
    <source>
        <strain evidence="9 10">AR-3-4</strain>
    </source>
</reference>